<feature type="domain" description="Cytochrome c" evidence="7">
    <location>
        <begin position="136"/>
        <end position="217"/>
    </location>
</feature>
<dbReference type="PANTHER" id="PTHR33751:SF9">
    <property type="entry name" value="CYTOCHROME C4"/>
    <property type="match status" value="1"/>
</dbReference>
<dbReference type="Pfam" id="PF00034">
    <property type="entry name" value="Cytochrom_C"/>
    <property type="match status" value="1"/>
</dbReference>
<keyword evidence="5 6" id="KW-0408">Iron</keyword>
<evidence type="ECO:0000256" key="1">
    <source>
        <dbReference type="ARBA" id="ARBA00022448"/>
    </source>
</evidence>
<dbReference type="GeneID" id="99788577"/>
<dbReference type="InterPro" id="IPR009056">
    <property type="entry name" value="Cyt_c-like_dom"/>
</dbReference>
<feature type="domain" description="Cytochrome c" evidence="7">
    <location>
        <begin position="43"/>
        <end position="124"/>
    </location>
</feature>
<dbReference type="PANTHER" id="PTHR33751">
    <property type="entry name" value="CBB3-TYPE CYTOCHROME C OXIDASE SUBUNIT FIXP"/>
    <property type="match status" value="1"/>
</dbReference>
<organism evidence="8 10">
    <name type="scientific">Burkholderia latens</name>
    <dbReference type="NCBI Taxonomy" id="488446"/>
    <lineage>
        <taxon>Bacteria</taxon>
        <taxon>Pseudomonadati</taxon>
        <taxon>Pseudomonadota</taxon>
        <taxon>Betaproteobacteria</taxon>
        <taxon>Burkholderiales</taxon>
        <taxon>Burkholderiaceae</taxon>
        <taxon>Burkholderia</taxon>
        <taxon>Burkholderia cepacia complex</taxon>
    </lineage>
</organism>
<keyword evidence="2 6" id="KW-0349">Heme</keyword>
<evidence type="ECO:0000313" key="10">
    <source>
        <dbReference type="Proteomes" id="UP000430232"/>
    </source>
</evidence>
<dbReference type="SUPFAM" id="SSF46626">
    <property type="entry name" value="Cytochrome c"/>
    <property type="match status" value="2"/>
</dbReference>
<protein>
    <submittedName>
        <fullName evidence="8">C-type cytochrome</fullName>
    </submittedName>
    <submittedName>
        <fullName evidence="9">Putative cytochrome c</fullName>
    </submittedName>
</protein>
<dbReference type="EMBL" id="CABVPL010000006">
    <property type="protein sequence ID" value="VWB31033.1"/>
    <property type="molecule type" value="Genomic_DNA"/>
</dbReference>
<dbReference type="GO" id="GO:0009055">
    <property type="term" value="F:electron transfer activity"/>
    <property type="evidence" value="ECO:0007669"/>
    <property type="project" value="InterPro"/>
</dbReference>
<dbReference type="GO" id="GO:0020037">
    <property type="term" value="F:heme binding"/>
    <property type="evidence" value="ECO:0007669"/>
    <property type="project" value="InterPro"/>
</dbReference>
<evidence type="ECO:0000259" key="7">
    <source>
        <dbReference type="PROSITE" id="PS51007"/>
    </source>
</evidence>
<evidence type="ECO:0000313" key="11">
    <source>
        <dbReference type="Proteomes" id="UP000494222"/>
    </source>
</evidence>
<dbReference type="GO" id="GO:0046872">
    <property type="term" value="F:metal ion binding"/>
    <property type="evidence" value="ECO:0007669"/>
    <property type="project" value="UniProtKB-KW"/>
</dbReference>
<proteinExistence type="predicted"/>
<evidence type="ECO:0000256" key="6">
    <source>
        <dbReference type="PROSITE-ProRule" id="PRU00433"/>
    </source>
</evidence>
<accession>A0A6H9T342</accession>
<evidence type="ECO:0000256" key="5">
    <source>
        <dbReference type="ARBA" id="ARBA00023004"/>
    </source>
</evidence>
<dbReference type="OrthoDB" id="5295860at2"/>
<dbReference type="Pfam" id="PF13442">
    <property type="entry name" value="Cytochrome_CBB3"/>
    <property type="match status" value="1"/>
</dbReference>
<name>A0A6H9T342_9BURK</name>
<dbReference type="InterPro" id="IPR036909">
    <property type="entry name" value="Cyt_c-like_dom_sf"/>
</dbReference>
<dbReference type="PROSITE" id="PS51007">
    <property type="entry name" value="CYTC"/>
    <property type="match status" value="2"/>
</dbReference>
<keyword evidence="3 6" id="KW-0479">Metal-binding</keyword>
<reference evidence="9 11" key="2">
    <citation type="submission" date="2019-09" db="EMBL/GenBank/DDBJ databases">
        <authorList>
            <person name="Depoorter E."/>
        </authorList>
    </citation>
    <scope>NUCLEOTIDE SEQUENCE [LARGE SCALE GENOMIC DNA]</scope>
    <source>
        <strain evidence="9">LMG 24064</strain>
    </source>
</reference>
<dbReference type="EMBL" id="VZOJ01000014">
    <property type="protein sequence ID" value="KAB0643250.1"/>
    <property type="molecule type" value="Genomic_DNA"/>
</dbReference>
<dbReference type="Proteomes" id="UP000430232">
    <property type="component" value="Unassembled WGS sequence"/>
</dbReference>
<dbReference type="RefSeq" id="WP_151063740.1">
    <property type="nucleotide sequence ID" value="NZ_CABVPL010000006.1"/>
</dbReference>
<gene>
    <name evidence="9" type="ORF">BLA24064_01313</name>
    <name evidence="8" type="ORF">F7R21_07890</name>
</gene>
<keyword evidence="10" id="KW-1185">Reference proteome</keyword>
<evidence type="ECO:0000256" key="3">
    <source>
        <dbReference type="ARBA" id="ARBA00022723"/>
    </source>
</evidence>
<dbReference type="Proteomes" id="UP000494222">
    <property type="component" value="Unassembled WGS sequence"/>
</dbReference>
<keyword evidence="4" id="KW-0249">Electron transport</keyword>
<dbReference type="Gene3D" id="1.10.760.10">
    <property type="entry name" value="Cytochrome c-like domain"/>
    <property type="match status" value="2"/>
</dbReference>
<dbReference type="InterPro" id="IPR050597">
    <property type="entry name" value="Cytochrome_c_Oxidase_Subunit"/>
</dbReference>
<evidence type="ECO:0000256" key="2">
    <source>
        <dbReference type="ARBA" id="ARBA00022617"/>
    </source>
</evidence>
<dbReference type="AlphaFoldDB" id="A0A6H9T342"/>
<evidence type="ECO:0000313" key="8">
    <source>
        <dbReference type="EMBL" id="KAB0643250.1"/>
    </source>
</evidence>
<keyword evidence="1" id="KW-0813">Transport</keyword>
<reference evidence="8 10" key="1">
    <citation type="submission" date="2019-09" db="EMBL/GenBank/DDBJ databases">
        <title>Draft genome sequences of 48 bacterial type strains from the CCUG.</title>
        <authorList>
            <person name="Tunovic T."/>
            <person name="Pineiro-Iglesias B."/>
            <person name="Unosson C."/>
            <person name="Inganas E."/>
            <person name="Ohlen M."/>
            <person name="Cardew S."/>
            <person name="Jensie-Markopoulos S."/>
            <person name="Salva-Serra F."/>
            <person name="Jaen-Luchoro D."/>
            <person name="Karlsson R."/>
            <person name="Svensson-Stadler L."/>
            <person name="Chun J."/>
            <person name="Moore E."/>
        </authorList>
    </citation>
    <scope>NUCLEOTIDE SEQUENCE [LARGE SCALE GENOMIC DNA]</scope>
    <source>
        <strain evidence="8 10">CCUG 54555</strain>
    </source>
</reference>
<evidence type="ECO:0000256" key="4">
    <source>
        <dbReference type="ARBA" id="ARBA00022982"/>
    </source>
</evidence>
<sequence length="235" mass="24247">MKRAWMIGTALVIAGVATAGTLYGPDLIDGMRYQKAMAAIGGADNANGGAWPQPQETCAFCHGAHGQSRNAWYPSLSGQPAGYIAAQLRAFGSDTRRNAYMGPLARELDDAKIDALAAYFARQAPERNEAVPADEALAQRGMALVAARGCQACHGAALTGKDRMPRVAGQGQQYLDAQLAAFRSGQRRDPTGAMNGVAATLSGDDTRAIAHYLASLSPDGAGGASAAGTASHAAR</sequence>
<evidence type="ECO:0000313" key="9">
    <source>
        <dbReference type="EMBL" id="VWB31033.1"/>
    </source>
</evidence>